<name>A0ABT5U5Q1_9GAMM</name>
<keyword evidence="1" id="KW-0812">Transmembrane</keyword>
<keyword evidence="1" id="KW-0472">Membrane</keyword>
<organism evidence="2 3">
    <name type="scientific">Spartinivicinus poritis</name>
    <dbReference type="NCBI Taxonomy" id="2994640"/>
    <lineage>
        <taxon>Bacteria</taxon>
        <taxon>Pseudomonadati</taxon>
        <taxon>Pseudomonadota</taxon>
        <taxon>Gammaproteobacteria</taxon>
        <taxon>Oceanospirillales</taxon>
        <taxon>Zooshikellaceae</taxon>
        <taxon>Spartinivicinus</taxon>
    </lineage>
</organism>
<evidence type="ECO:0000313" key="2">
    <source>
        <dbReference type="EMBL" id="MDE1461692.1"/>
    </source>
</evidence>
<evidence type="ECO:0000256" key="1">
    <source>
        <dbReference type="SAM" id="Phobius"/>
    </source>
</evidence>
<keyword evidence="1" id="KW-1133">Transmembrane helix</keyword>
<proteinExistence type="predicted"/>
<reference evidence="2 3" key="1">
    <citation type="submission" date="2022-11" db="EMBL/GenBank/DDBJ databases">
        <title>Spartinivicinus poritis sp. nov., isolated from scleractinian coral Porites lutea.</title>
        <authorList>
            <person name="Zhang G."/>
            <person name="Cai L."/>
            <person name="Wei Q."/>
        </authorList>
    </citation>
    <scope>NUCLEOTIDE SEQUENCE [LARGE SCALE GENOMIC DNA]</scope>
    <source>
        <strain evidence="2 3">A2-2</strain>
    </source>
</reference>
<gene>
    <name evidence="2" type="ORF">ORQ98_06890</name>
</gene>
<feature type="transmembrane region" description="Helical" evidence="1">
    <location>
        <begin position="7"/>
        <end position="29"/>
    </location>
</feature>
<evidence type="ECO:0000313" key="3">
    <source>
        <dbReference type="Proteomes" id="UP001528823"/>
    </source>
</evidence>
<comment type="caution">
    <text evidence="2">The sequence shown here is derived from an EMBL/GenBank/DDBJ whole genome shotgun (WGS) entry which is preliminary data.</text>
</comment>
<protein>
    <submittedName>
        <fullName evidence="2">Uncharacterized protein</fullName>
    </submittedName>
</protein>
<sequence>MTSLPKLIIALVLVVCISLVSFPYLMYWYGLLQLPELPKPVATKSLSAPAKASVWRHYNGKGQAHVKPFGPYDYLEILTCIANIPSTDEKPVVISSCYQQFPGFEHVMSLVEQSMGKPLKKNANARASKSSQVQGQEWLKLNDIRQIIMFSSQAIWISQNWTTDQILAALKK</sequence>
<dbReference type="RefSeq" id="WP_274688052.1">
    <property type="nucleotide sequence ID" value="NZ_JAPMOU010000006.1"/>
</dbReference>
<keyword evidence="3" id="KW-1185">Reference proteome</keyword>
<dbReference type="EMBL" id="JAPMOU010000006">
    <property type="protein sequence ID" value="MDE1461692.1"/>
    <property type="molecule type" value="Genomic_DNA"/>
</dbReference>
<accession>A0ABT5U5Q1</accession>
<dbReference type="Proteomes" id="UP001528823">
    <property type="component" value="Unassembled WGS sequence"/>
</dbReference>